<dbReference type="InterPro" id="IPR015422">
    <property type="entry name" value="PyrdxlP-dep_Trfase_small"/>
</dbReference>
<sequence>MDLYKNFPVLVIDNQLKTGNIEGMALRKIINSLINKGLAVIELEMDIFDHRLALSADSEISCILLGWNKVSAYRSMSQLGKLINQFRERNEALPIFLMTDKLDIKNIPIDTIKRINGYIWKTEDTPDFIAGRIENAVKKYLDGLLPPFFRALLKYTREYKYAWHTPGHMGGIAFLKSPAGRIFHSFFGENAFRADVSVSVPELGSLLDHSRAIHEAEVNAAQIFGADITYFVTNGTSTSNRTVLQATVKPGDIVLVDRNCHKSVMQAIIITGAIPIYLRSYRNNYGIIGPVLADELSAGSINKKIKDCPLLKGRPGQVKLTVITNSTYDGICYHVGMIKEKLQQNGTGLTENILFDEAWYAYARFNPIYTDRYATCCRQKDPAYKLIFATQSTHKLLAAFSQASMIHIMDQTGDFSRDRFNEAYMMNASTSPQYGIIASLDIAAQMMEGSFGRLMTQSAIEEANIFRKKMAQIGKDLNLYGKWWFKVWQPSAIGGQDYDQVDDYVLSTDPACWVLRPDDNWHGFEKIADNYAMLDPIKVTVLTPGLEESDQTAGRGLPAPIVTKFLNGRGIVTEKTGFYSFLILFSIGITNGKSGTLLAELFALKKVYDTNPPLGEVFPELAGLYPSGMTIRALCQEMHSFLNAIKYDKLFKSVYAYLPEQCLTPAGAYRELLAANVKPIKITELANKTAAVMVVPYPPGIPVIMPGEKFNPLLVKYLQFYEDFNKHFPGFENELHGVNINGGEYTTYCIAPPKPPL</sequence>
<dbReference type="InterPro" id="IPR008286">
    <property type="entry name" value="Prn/Lys/Arg_de-COase_C"/>
</dbReference>
<dbReference type="RefSeq" id="WP_092472517.1">
    <property type="nucleotide sequence ID" value="NZ_FOOX01000013.1"/>
</dbReference>
<dbReference type="Pfam" id="PF03709">
    <property type="entry name" value="OKR_DC_1_N"/>
    <property type="match status" value="1"/>
</dbReference>
<dbReference type="Pfam" id="PF03711">
    <property type="entry name" value="OKR_DC_1_C"/>
    <property type="match status" value="1"/>
</dbReference>
<dbReference type="Gene3D" id="3.40.50.2300">
    <property type="match status" value="1"/>
</dbReference>
<accession>A0A1I2WAQ5</accession>
<evidence type="ECO:0000313" key="7">
    <source>
        <dbReference type="EMBL" id="SFG97739.1"/>
    </source>
</evidence>
<feature type="modified residue" description="N6-(pyridoxal phosphate)lysine" evidence="5">
    <location>
        <position position="395"/>
    </location>
</feature>
<protein>
    <submittedName>
        <fullName evidence="7">Arginine decarboxylase</fullName>
    </submittedName>
</protein>
<dbReference type="InterPro" id="IPR005308">
    <property type="entry name" value="OKR_de-COase_N"/>
</dbReference>
<organism evidence="7 8">
    <name type="scientific">Desulfotruncus arcticus DSM 17038</name>
    <dbReference type="NCBI Taxonomy" id="1121424"/>
    <lineage>
        <taxon>Bacteria</taxon>
        <taxon>Bacillati</taxon>
        <taxon>Bacillota</taxon>
        <taxon>Clostridia</taxon>
        <taxon>Eubacteriales</taxon>
        <taxon>Desulfallaceae</taxon>
        <taxon>Desulfotruncus</taxon>
    </lineage>
</organism>
<dbReference type="FunFam" id="3.40.640.10:FF:000008">
    <property type="entry name" value="Lysine decarboxylase, inducible"/>
    <property type="match status" value="1"/>
</dbReference>
<dbReference type="InterPro" id="IPR036633">
    <property type="entry name" value="Prn/Lys/Arg_de-COase_C_sf"/>
</dbReference>
<keyword evidence="8" id="KW-1185">Reference proteome</keyword>
<dbReference type="SUPFAM" id="SSF55904">
    <property type="entry name" value="Ornithine decarboxylase C-terminal domain"/>
    <property type="match status" value="1"/>
</dbReference>
<gene>
    <name evidence="7" type="ORF">SAMN05660649_03358</name>
</gene>
<keyword evidence="4" id="KW-0456">Lyase</keyword>
<dbReference type="GO" id="GO:0005829">
    <property type="term" value="C:cytosol"/>
    <property type="evidence" value="ECO:0007669"/>
    <property type="project" value="TreeGrafter"/>
</dbReference>
<dbReference type="GO" id="GO:0006527">
    <property type="term" value="P:L-arginine catabolic process"/>
    <property type="evidence" value="ECO:0007669"/>
    <property type="project" value="TreeGrafter"/>
</dbReference>
<evidence type="ECO:0000313" key="8">
    <source>
        <dbReference type="Proteomes" id="UP000199337"/>
    </source>
</evidence>
<evidence type="ECO:0000256" key="1">
    <source>
        <dbReference type="ARBA" id="ARBA00010671"/>
    </source>
</evidence>
<dbReference type="GO" id="GO:0008792">
    <property type="term" value="F:arginine decarboxylase activity"/>
    <property type="evidence" value="ECO:0007669"/>
    <property type="project" value="TreeGrafter"/>
</dbReference>
<dbReference type="STRING" id="341036.SAMN05660649_03358"/>
<comment type="similarity">
    <text evidence="1">Belongs to the Orn/Lys/Arg decarboxylase class-I family.</text>
</comment>
<keyword evidence="2" id="KW-0210">Decarboxylase</keyword>
<dbReference type="InterPro" id="IPR015424">
    <property type="entry name" value="PyrdxlP-dep_Trfase"/>
</dbReference>
<evidence type="ECO:0000256" key="2">
    <source>
        <dbReference type="ARBA" id="ARBA00022793"/>
    </source>
</evidence>
<dbReference type="PROSITE" id="PS00703">
    <property type="entry name" value="OKR_DC_1"/>
    <property type="match status" value="1"/>
</dbReference>
<dbReference type="GO" id="GO:0030170">
    <property type="term" value="F:pyridoxal phosphate binding"/>
    <property type="evidence" value="ECO:0007669"/>
    <property type="project" value="TreeGrafter"/>
</dbReference>
<dbReference type="OrthoDB" id="9815233at2"/>
<dbReference type="Gene3D" id="3.40.640.10">
    <property type="entry name" value="Type I PLP-dependent aspartate aminotransferase-like (Major domain)"/>
    <property type="match status" value="1"/>
</dbReference>
<dbReference type="Pfam" id="PF01276">
    <property type="entry name" value="OKR_DC_1"/>
    <property type="match status" value="1"/>
</dbReference>
<feature type="domain" description="Orn/Lys/Arg decarboxylases family 1 pyridoxal-P attachment site" evidence="6">
    <location>
        <begin position="390"/>
        <end position="404"/>
    </location>
</feature>
<dbReference type="AlphaFoldDB" id="A0A1I2WAQ5"/>
<keyword evidence="3 5" id="KW-0663">Pyridoxal phosphate</keyword>
<dbReference type="Proteomes" id="UP000199337">
    <property type="component" value="Unassembled WGS sequence"/>
</dbReference>
<dbReference type="InterPro" id="IPR011193">
    <property type="entry name" value="Orn/lys/arg_de-COase"/>
</dbReference>
<dbReference type="InterPro" id="IPR015421">
    <property type="entry name" value="PyrdxlP-dep_Trfase_major"/>
</dbReference>
<dbReference type="PIRSF" id="PIRSF009393">
    <property type="entry name" value="Orn_decarb"/>
    <property type="match status" value="1"/>
</dbReference>
<dbReference type="InterPro" id="IPR000310">
    <property type="entry name" value="Orn/Lys/Arg_deCO2ase_major_dom"/>
</dbReference>
<reference evidence="8" key="1">
    <citation type="submission" date="2016-10" db="EMBL/GenBank/DDBJ databases">
        <authorList>
            <person name="Varghese N."/>
            <person name="Submissions S."/>
        </authorList>
    </citation>
    <scope>NUCLEOTIDE SEQUENCE [LARGE SCALE GENOMIC DNA]</scope>
    <source>
        <strain evidence="8">DSM 17038</strain>
    </source>
</reference>
<name>A0A1I2WAQ5_9FIRM</name>
<dbReference type="EMBL" id="FOOX01000013">
    <property type="protein sequence ID" value="SFG97739.1"/>
    <property type="molecule type" value="Genomic_DNA"/>
</dbReference>
<evidence type="ECO:0000259" key="6">
    <source>
        <dbReference type="PROSITE" id="PS00703"/>
    </source>
</evidence>
<proteinExistence type="inferred from homology"/>
<dbReference type="PANTHER" id="PTHR45229:SF3">
    <property type="entry name" value="BIODEGRADATIVE ARGININE DECARBOXYLASE"/>
    <property type="match status" value="1"/>
</dbReference>
<dbReference type="PANTHER" id="PTHR45229">
    <property type="entry name" value="CONSTITUTIVE ORNITHINE DECARBOXYLASE"/>
    <property type="match status" value="1"/>
</dbReference>
<dbReference type="Gene3D" id="3.90.100.10">
    <property type="entry name" value="Orn/Lys/Arg decarboxylase, C-terminal domain"/>
    <property type="match status" value="1"/>
</dbReference>
<evidence type="ECO:0000256" key="5">
    <source>
        <dbReference type="PIRSR" id="PIRSR009393-1"/>
    </source>
</evidence>
<evidence type="ECO:0000256" key="3">
    <source>
        <dbReference type="ARBA" id="ARBA00022898"/>
    </source>
</evidence>
<dbReference type="SUPFAM" id="SSF53383">
    <property type="entry name" value="PLP-dependent transferases"/>
    <property type="match status" value="1"/>
</dbReference>
<dbReference type="Gene3D" id="3.90.1150.10">
    <property type="entry name" value="Aspartate Aminotransferase, domain 1"/>
    <property type="match status" value="1"/>
</dbReference>
<dbReference type="CDD" id="cd00615">
    <property type="entry name" value="Orn_deC_like"/>
    <property type="match status" value="1"/>
</dbReference>
<evidence type="ECO:0000256" key="4">
    <source>
        <dbReference type="ARBA" id="ARBA00023239"/>
    </source>
</evidence>